<keyword evidence="7 10" id="KW-0067">ATP-binding</keyword>
<dbReference type="InterPro" id="IPR014746">
    <property type="entry name" value="Gln_synth/guanido_kin_cat_dom"/>
</dbReference>
<evidence type="ECO:0000256" key="3">
    <source>
        <dbReference type="ARBA" id="ARBA00011153"/>
    </source>
</evidence>
<evidence type="ECO:0000256" key="11">
    <source>
        <dbReference type="PIRSR" id="PIRSR017901-50"/>
    </source>
</evidence>
<evidence type="ECO:0000256" key="2">
    <source>
        <dbReference type="ARBA" id="ARBA00010253"/>
    </source>
</evidence>
<dbReference type="Gene3D" id="3.30.590.20">
    <property type="match status" value="1"/>
</dbReference>
<dbReference type="GO" id="GO:0006750">
    <property type="term" value="P:glutathione biosynthetic process"/>
    <property type="evidence" value="ECO:0007669"/>
    <property type="project" value="UniProtKB-UniRule"/>
</dbReference>
<dbReference type="SUPFAM" id="SSF55931">
    <property type="entry name" value="Glutamine synthetase/guanido kinase"/>
    <property type="match status" value="1"/>
</dbReference>
<dbReference type="EMBL" id="CP034348">
    <property type="protein sequence ID" value="QGX97184.1"/>
    <property type="molecule type" value="Genomic_DNA"/>
</dbReference>
<evidence type="ECO:0000313" key="13">
    <source>
        <dbReference type="Proteomes" id="UP000428330"/>
    </source>
</evidence>
<evidence type="ECO:0000256" key="6">
    <source>
        <dbReference type="ARBA" id="ARBA00022741"/>
    </source>
</evidence>
<evidence type="ECO:0000256" key="5">
    <source>
        <dbReference type="ARBA" id="ARBA00022684"/>
    </source>
</evidence>
<evidence type="ECO:0000256" key="7">
    <source>
        <dbReference type="ARBA" id="ARBA00022840"/>
    </source>
</evidence>
<dbReference type="Pfam" id="PF04107">
    <property type="entry name" value="GCS2"/>
    <property type="match status" value="1"/>
</dbReference>
<evidence type="ECO:0000313" key="12">
    <source>
        <dbReference type="EMBL" id="QGX97184.1"/>
    </source>
</evidence>
<dbReference type="InterPro" id="IPR035434">
    <property type="entry name" value="GCL_bact_plant"/>
</dbReference>
<comment type="similarity">
    <text evidence="2">Belongs to the carboxylate-amine ligase family. Glutamate--cysteine ligase type 2 subfamily.</text>
</comment>
<keyword evidence="8" id="KW-0809">Transit peptide</keyword>
<evidence type="ECO:0000256" key="10">
    <source>
        <dbReference type="PIRNR" id="PIRNR017901"/>
    </source>
</evidence>
<dbReference type="GO" id="GO:0005524">
    <property type="term" value="F:ATP binding"/>
    <property type="evidence" value="ECO:0007669"/>
    <property type="project" value="UniProtKB-UniRule"/>
</dbReference>
<sequence>MSIPQSGGGPIEDHSQLAGYLEAGCKPRDDWRIGTEHEKFGYCKDTLRPIPYAGERSVLAVLEGLRDGHGWAPVEEAGKLIGLEKDGANVSLEPGGQLELSGAPLETIHQTCDEVNQHLADVKDIADKVGVGFIGLGAAPIWTHEDMPLMPKGRYKLMDAYMQKVGTMGRSMMRRTCTVQVNLDFGSEADMVQKLRIALALQPVATALFANSPFFEGKPNGHKSWRSRVWRDLDADRTGMLPFVFEDGFGFEAYAEFALDVPMYFVYRDGEYIDALGMSFRDFLRGELPALPGEKPTLSDWADHLTTIFPEARIKKFMEMRGADGGPWRRLCALPAFWTGLMYDQSALDAAWDICKGWDAETREGLRVAASEQALQAEVGGIRMHDLAREVLNISEAGLKARARPGAGGMVPDETHFLNALRESIDSGKVPADELLDHYHGDWNGDLTRIYSEFSY</sequence>
<comment type="catalytic activity">
    <reaction evidence="10">
        <text>L-cysteine + L-glutamate + ATP = gamma-L-glutamyl-L-cysteine + ADP + phosphate + H(+)</text>
        <dbReference type="Rhea" id="RHEA:13285"/>
        <dbReference type="ChEBI" id="CHEBI:15378"/>
        <dbReference type="ChEBI" id="CHEBI:29985"/>
        <dbReference type="ChEBI" id="CHEBI:30616"/>
        <dbReference type="ChEBI" id="CHEBI:35235"/>
        <dbReference type="ChEBI" id="CHEBI:43474"/>
        <dbReference type="ChEBI" id="CHEBI:58173"/>
        <dbReference type="ChEBI" id="CHEBI:456216"/>
        <dbReference type="EC" id="6.3.2.2"/>
    </reaction>
</comment>
<comment type="subunit">
    <text evidence="3">Homodimer or monomer when oxidized or reduced, respectively.</text>
</comment>
<evidence type="ECO:0000256" key="4">
    <source>
        <dbReference type="ARBA" id="ARBA00022598"/>
    </source>
</evidence>
<reference evidence="13" key="1">
    <citation type="submission" date="2018-12" db="EMBL/GenBank/DDBJ databases">
        <title>Complete genome sequence of Roseovarius sp. MME-070.</title>
        <authorList>
            <person name="Nam Y.-D."/>
            <person name="Kang J."/>
            <person name="Chung W.-H."/>
            <person name="Park Y.S."/>
        </authorList>
    </citation>
    <scope>NUCLEOTIDE SEQUENCE [LARGE SCALE GENOMIC DNA]</scope>
    <source>
        <strain evidence="13">MME-070</strain>
    </source>
</reference>
<dbReference type="PANTHER" id="PTHR34378">
    <property type="entry name" value="GLUTAMATE--CYSTEINE LIGASE, CHLOROPLASTIC"/>
    <property type="match status" value="1"/>
</dbReference>
<dbReference type="PANTHER" id="PTHR34378:SF1">
    <property type="entry name" value="GLUTAMATE--CYSTEINE LIGASE, CHLOROPLASTIC"/>
    <property type="match status" value="1"/>
</dbReference>
<organism evidence="12 13">
    <name type="scientific">Roseovarius faecimaris</name>
    <dbReference type="NCBI Taxonomy" id="2494550"/>
    <lineage>
        <taxon>Bacteria</taxon>
        <taxon>Pseudomonadati</taxon>
        <taxon>Pseudomonadota</taxon>
        <taxon>Alphaproteobacteria</taxon>
        <taxon>Rhodobacterales</taxon>
        <taxon>Roseobacteraceae</taxon>
        <taxon>Roseovarius</taxon>
    </lineage>
</organism>
<keyword evidence="5" id="KW-0317">Glutathione biosynthesis</keyword>
<comment type="pathway">
    <text evidence="1">Sulfur metabolism; glutathione biosynthesis; glutathione from L-cysteine and L-glutamate: step 1/2.</text>
</comment>
<comment type="function">
    <text evidence="10">Catalyzes the synthesis of gamma-glutamylcysteine (gamma-GC).</text>
</comment>
<dbReference type="PIRSF" id="PIRSF017901">
    <property type="entry name" value="GCL"/>
    <property type="match status" value="1"/>
</dbReference>
<feature type="disulfide bond" evidence="11">
    <location>
        <begin position="112"/>
        <end position="332"/>
    </location>
</feature>
<evidence type="ECO:0000256" key="8">
    <source>
        <dbReference type="ARBA" id="ARBA00022946"/>
    </source>
</evidence>
<keyword evidence="6 10" id="KW-0547">Nucleotide-binding</keyword>
<evidence type="ECO:0000256" key="9">
    <source>
        <dbReference type="ARBA" id="ARBA00023157"/>
    </source>
</evidence>
<dbReference type="KEGG" id="rom:EI983_02365"/>
<dbReference type="RefSeq" id="WP_157705689.1">
    <property type="nucleotide sequence ID" value="NZ_CP034348.1"/>
</dbReference>
<dbReference type="EC" id="6.3.2.2" evidence="10"/>
<keyword evidence="13" id="KW-1185">Reference proteome</keyword>
<comment type="similarity">
    <text evidence="10">Belongs to the glutamate--cysteine ligase type 2 family. EgtA subfamily.</text>
</comment>
<keyword evidence="9 11" id="KW-1015">Disulfide bond</keyword>
<dbReference type="InterPro" id="IPR006336">
    <property type="entry name" value="GCS2"/>
</dbReference>
<dbReference type="AlphaFoldDB" id="A0A6I6IM70"/>
<dbReference type="NCBIfam" id="TIGR01436">
    <property type="entry name" value="glu_cys_lig_pln"/>
    <property type="match status" value="1"/>
</dbReference>
<name>A0A6I6IM70_9RHOB</name>
<accession>A0A6I6IM70</accession>
<dbReference type="InterPro" id="IPR011556">
    <property type="entry name" value="Glut_cys_lig_pln_type"/>
</dbReference>
<evidence type="ECO:0000256" key="1">
    <source>
        <dbReference type="ARBA" id="ARBA00005006"/>
    </source>
</evidence>
<keyword evidence="4 10" id="KW-0436">Ligase</keyword>
<dbReference type="OrthoDB" id="9780152at2"/>
<proteinExistence type="inferred from homology"/>
<dbReference type="GO" id="GO:0004357">
    <property type="term" value="F:glutamate-cysteine ligase activity"/>
    <property type="evidence" value="ECO:0007669"/>
    <property type="project" value="UniProtKB-UniRule"/>
</dbReference>
<dbReference type="Proteomes" id="UP000428330">
    <property type="component" value="Chromosome"/>
</dbReference>
<gene>
    <name evidence="12" type="ORF">EI983_02365</name>
</gene>
<protein>
    <recommendedName>
        <fullName evidence="10">Glutamate--cysteine ligase</fullName>
        <ecNumber evidence="10">6.3.2.2</ecNumber>
    </recommendedName>
</protein>